<evidence type="ECO:0000313" key="2">
    <source>
        <dbReference type="Proteomes" id="UP000053127"/>
    </source>
</evidence>
<dbReference type="AlphaFoldDB" id="A0A101P1D2"/>
<name>A0A101P1D2_9ACTN</name>
<proteinExistence type="predicted"/>
<dbReference type="Proteomes" id="UP000053127">
    <property type="component" value="Unassembled WGS sequence"/>
</dbReference>
<reference evidence="1 2" key="1">
    <citation type="submission" date="2015-10" db="EMBL/GenBank/DDBJ databases">
        <title>Draft genome sequence of Streptomyces yokosukanensis DSM 40224, type strain for the species Streptomyces yokosukanensis.</title>
        <authorList>
            <person name="Ruckert C."/>
            <person name="Winkler A."/>
            <person name="Kalinowski J."/>
            <person name="Kampfer P."/>
            <person name="Glaeser S."/>
        </authorList>
    </citation>
    <scope>NUCLEOTIDE SEQUENCE [LARGE SCALE GENOMIC DNA]</scope>
    <source>
        <strain evidence="1 2">DSM 40224</strain>
    </source>
</reference>
<evidence type="ECO:0000313" key="1">
    <source>
        <dbReference type="EMBL" id="KUN03130.1"/>
    </source>
</evidence>
<protein>
    <submittedName>
        <fullName evidence="1">Uncharacterized protein</fullName>
    </submittedName>
</protein>
<dbReference type="RefSeq" id="WP_067127721.1">
    <property type="nucleotide sequence ID" value="NZ_KQ948215.1"/>
</dbReference>
<keyword evidence="2" id="KW-1185">Reference proteome</keyword>
<accession>A0A101P1D2</accession>
<dbReference type="EMBL" id="LMWN01000035">
    <property type="protein sequence ID" value="KUN03130.1"/>
    <property type="molecule type" value="Genomic_DNA"/>
</dbReference>
<gene>
    <name evidence="1" type="ORF">AQI95_24535</name>
</gene>
<organism evidence="1 2">
    <name type="scientific">Streptomyces yokosukanensis</name>
    <dbReference type="NCBI Taxonomy" id="67386"/>
    <lineage>
        <taxon>Bacteria</taxon>
        <taxon>Bacillati</taxon>
        <taxon>Actinomycetota</taxon>
        <taxon>Actinomycetes</taxon>
        <taxon>Kitasatosporales</taxon>
        <taxon>Streptomycetaceae</taxon>
        <taxon>Streptomyces</taxon>
    </lineage>
</organism>
<dbReference type="OrthoDB" id="4260134at2"/>
<comment type="caution">
    <text evidence="1">The sequence shown here is derived from an EMBL/GenBank/DDBJ whole genome shotgun (WGS) entry which is preliminary data.</text>
</comment>
<sequence length="104" mass="11289">MRTAVADLLPLPALEGLTDQQRRGTACVWNHGHGSLTTTTAIDLGERQASDGTTCFLRGCKACAQALVIPTLQDHTNSCEQCVDDYTRCETGAGLVRLVRETRR</sequence>